<evidence type="ECO:0000313" key="1">
    <source>
        <dbReference type="EMBL" id="JAH29918.1"/>
    </source>
</evidence>
<reference evidence="1" key="2">
    <citation type="journal article" date="2015" name="Fish Shellfish Immunol.">
        <title>Early steps in the European eel (Anguilla anguilla)-Vibrio vulnificus interaction in the gills: Role of the RtxA13 toxin.</title>
        <authorList>
            <person name="Callol A."/>
            <person name="Pajuelo D."/>
            <person name="Ebbesson L."/>
            <person name="Teles M."/>
            <person name="MacKenzie S."/>
            <person name="Amaro C."/>
        </authorList>
    </citation>
    <scope>NUCLEOTIDE SEQUENCE</scope>
</reference>
<dbReference type="EMBL" id="GBXM01078659">
    <property type="protein sequence ID" value="JAH29918.1"/>
    <property type="molecule type" value="Transcribed_RNA"/>
</dbReference>
<protein>
    <submittedName>
        <fullName evidence="1">Uncharacterized protein</fullName>
    </submittedName>
</protein>
<organism evidence="1">
    <name type="scientific">Anguilla anguilla</name>
    <name type="common">European freshwater eel</name>
    <name type="synonym">Muraena anguilla</name>
    <dbReference type="NCBI Taxonomy" id="7936"/>
    <lineage>
        <taxon>Eukaryota</taxon>
        <taxon>Metazoa</taxon>
        <taxon>Chordata</taxon>
        <taxon>Craniata</taxon>
        <taxon>Vertebrata</taxon>
        <taxon>Euteleostomi</taxon>
        <taxon>Actinopterygii</taxon>
        <taxon>Neopterygii</taxon>
        <taxon>Teleostei</taxon>
        <taxon>Anguilliformes</taxon>
        <taxon>Anguillidae</taxon>
        <taxon>Anguilla</taxon>
    </lineage>
</organism>
<dbReference type="AlphaFoldDB" id="A0A0E9RNJ1"/>
<name>A0A0E9RNJ1_ANGAN</name>
<sequence>MADAKQMHRLGPPYSSAFKVTKRSFTFFKQRVCLIFQG</sequence>
<reference evidence="1" key="1">
    <citation type="submission" date="2014-11" db="EMBL/GenBank/DDBJ databases">
        <authorList>
            <person name="Amaro Gonzalez C."/>
        </authorList>
    </citation>
    <scope>NUCLEOTIDE SEQUENCE</scope>
</reference>
<accession>A0A0E9RNJ1</accession>
<proteinExistence type="predicted"/>